<evidence type="ECO:0000313" key="2">
    <source>
        <dbReference type="EMBL" id="JAE24547.1"/>
    </source>
</evidence>
<accession>A0A0A9GJ86</accession>
<protein>
    <submittedName>
        <fullName evidence="2">Uncharacterized protein</fullName>
    </submittedName>
</protein>
<reference evidence="2" key="1">
    <citation type="submission" date="2014-09" db="EMBL/GenBank/DDBJ databases">
        <authorList>
            <person name="Magalhaes I.L.F."/>
            <person name="Oliveira U."/>
            <person name="Santos F.R."/>
            <person name="Vidigal T.H.D.A."/>
            <person name="Brescovit A.D."/>
            <person name="Santos A.J."/>
        </authorList>
    </citation>
    <scope>NUCLEOTIDE SEQUENCE</scope>
    <source>
        <tissue evidence="2">Shoot tissue taken approximately 20 cm above the soil surface</tissue>
    </source>
</reference>
<sequence>MISFACSITAGLWSEEPVFFSDTFFMQRSRDSSTSSTLMFQTVVAQYVATLSSFVITMIRLLGGL</sequence>
<keyword evidence="1" id="KW-1133">Transmembrane helix</keyword>
<keyword evidence="1" id="KW-0472">Membrane</keyword>
<name>A0A0A9GJ86_ARUDO</name>
<dbReference type="AlphaFoldDB" id="A0A0A9GJ86"/>
<keyword evidence="1" id="KW-0812">Transmembrane</keyword>
<feature type="transmembrane region" description="Helical" evidence="1">
    <location>
        <begin position="38"/>
        <end position="62"/>
    </location>
</feature>
<organism evidence="2">
    <name type="scientific">Arundo donax</name>
    <name type="common">Giant reed</name>
    <name type="synonym">Donax arundinaceus</name>
    <dbReference type="NCBI Taxonomy" id="35708"/>
    <lineage>
        <taxon>Eukaryota</taxon>
        <taxon>Viridiplantae</taxon>
        <taxon>Streptophyta</taxon>
        <taxon>Embryophyta</taxon>
        <taxon>Tracheophyta</taxon>
        <taxon>Spermatophyta</taxon>
        <taxon>Magnoliopsida</taxon>
        <taxon>Liliopsida</taxon>
        <taxon>Poales</taxon>
        <taxon>Poaceae</taxon>
        <taxon>PACMAD clade</taxon>
        <taxon>Arundinoideae</taxon>
        <taxon>Arundineae</taxon>
        <taxon>Arundo</taxon>
    </lineage>
</organism>
<reference evidence="2" key="2">
    <citation type="journal article" date="2015" name="Data Brief">
        <title>Shoot transcriptome of the giant reed, Arundo donax.</title>
        <authorList>
            <person name="Barrero R.A."/>
            <person name="Guerrero F.D."/>
            <person name="Moolhuijzen P."/>
            <person name="Goolsby J.A."/>
            <person name="Tidwell J."/>
            <person name="Bellgard S.E."/>
            <person name="Bellgard M.I."/>
        </authorList>
    </citation>
    <scope>NUCLEOTIDE SEQUENCE</scope>
    <source>
        <tissue evidence="2">Shoot tissue taken approximately 20 cm above the soil surface</tissue>
    </source>
</reference>
<dbReference type="EMBL" id="GBRH01173349">
    <property type="protein sequence ID" value="JAE24547.1"/>
    <property type="molecule type" value="Transcribed_RNA"/>
</dbReference>
<evidence type="ECO:0000256" key="1">
    <source>
        <dbReference type="SAM" id="Phobius"/>
    </source>
</evidence>
<proteinExistence type="predicted"/>